<evidence type="ECO:0008006" key="3">
    <source>
        <dbReference type="Google" id="ProtNLM"/>
    </source>
</evidence>
<dbReference type="Proteomes" id="UP000515490">
    <property type="component" value="Chromosome"/>
</dbReference>
<accession>A0ABX6RWY6</accession>
<gene>
    <name evidence="1" type="ORF">HUW50_00645</name>
</gene>
<dbReference type="EMBL" id="CP055263">
    <property type="protein sequence ID" value="QNF26185.1"/>
    <property type="molecule type" value="Genomic_DNA"/>
</dbReference>
<reference evidence="1 2" key="1">
    <citation type="submission" date="2020-06" db="EMBL/GenBank/DDBJ databases">
        <title>Metabacillus dokdonensis sp. nov., isolated from the rhizosphere of Elymus tsukushiensis, a plant native to the Dokdo Islands, Republic of Korea.</title>
        <authorList>
            <person name="Lee S.Y."/>
            <person name="Hwang Y.J."/>
            <person name="Son J.S."/>
            <person name="Ghim S.Y."/>
        </authorList>
    </citation>
    <scope>NUCLEOTIDE SEQUENCE [LARGE SCALE GENOMIC DNA]</scope>
    <source>
        <strain evidence="1 2">KUDC1714</strain>
    </source>
</reference>
<evidence type="ECO:0000313" key="1">
    <source>
        <dbReference type="EMBL" id="QNF26185.1"/>
    </source>
</evidence>
<proteinExistence type="predicted"/>
<sequence>MTKRLETIDIVRGITILLVVVGHTEAPVWLNGFLKYFRMPLFFLVSRLFI</sequence>
<name>A0ABX6RWY6_9BACI</name>
<protein>
    <recommendedName>
        <fullName evidence="3">Acyltransferase 3 domain-containing protein</fullName>
    </recommendedName>
</protein>
<keyword evidence="2" id="KW-1185">Reference proteome</keyword>
<organism evidence="1 2">
    <name type="scientific">Metabacillus elymi</name>
    <dbReference type="NCBI Taxonomy" id="2745198"/>
    <lineage>
        <taxon>Bacteria</taxon>
        <taxon>Bacillati</taxon>
        <taxon>Bacillota</taxon>
        <taxon>Bacilli</taxon>
        <taxon>Bacillales</taxon>
        <taxon>Bacillaceae</taxon>
        <taxon>Metabacillus</taxon>
    </lineage>
</organism>
<dbReference type="RefSeq" id="WP_185653592.1">
    <property type="nucleotide sequence ID" value="NZ_CP055263.1"/>
</dbReference>
<evidence type="ECO:0000313" key="2">
    <source>
        <dbReference type="Proteomes" id="UP000515490"/>
    </source>
</evidence>